<dbReference type="AlphaFoldDB" id="A0A2N3IPK8"/>
<organism evidence="1 2">
    <name type="scientific">Aeromonas sobria</name>
    <dbReference type="NCBI Taxonomy" id="646"/>
    <lineage>
        <taxon>Bacteria</taxon>
        <taxon>Pseudomonadati</taxon>
        <taxon>Pseudomonadota</taxon>
        <taxon>Gammaproteobacteria</taxon>
        <taxon>Aeromonadales</taxon>
        <taxon>Aeromonadaceae</taxon>
        <taxon>Aeromonas</taxon>
    </lineage>
</organism>
<name>A0A2N3IPK8_AERSO</name>
<proteinExistence type="predicted"/>
<accession>A0A2N3IPK8</accession>
<reference evidence="1 2" key="1">
    <citation type="journal article" date="2017" name="Front. Microbiol.">
        <title>Strong Genomic and Phenotypic Heterogeneity in the Aeromonas sobria Species Complex.</title>
        <authorList>
            <person name="Gauthier J."/>
            <person name="Vincent A.T."/>
            <person name="Charette S.J."/>
            <person name="Derome N."/>
        </authorList>
    </citation>
    <scope>NUCLEOTIDE SEQUENCE [LARGE SCALE GENOMIC DNA]</scope>
    <source>
        <strain evidence="1 2">JF2635</strain>
    </source>
</reference>
<sequence length="515" mass="59812">MISSELDNKHLFLLNEISKVEVMDYLGCFDDDNELKIERINLLNRLVSYGYLEQRQIDTECKNLLDDILIENQAAKFNNAKIFVDTKYIYEKRKEDVKSLLLQYREKETSIPPIKNLTMESKTILKGDKNEIMLRLIKILLVDFMNNKEVGLDKNLSSEIRHGFFGNLMCSKPQNRNLLTELNEDGRYSSNEYWMDYYRFINSSILENIDNILIGFSNDFNALIEGAEKWMNVSLDEDENERLFYFIFSMEDINRLKIVMDNTLDPIGVTQFIFQLFHEKLQTCLNNVRQKLNTDFAESIDALFSKLLEEINIHKQGTGLIDLLNQIRLANTEVKEDIHTICEWFSFKKSIDFESFELQQSVKLAERCFKQINNCNIDININSDSNFTVDGTHLYAIVFTMINCFNNAFKYSSSSEPIDVNIHSLGEYNFCIRISNSIDHKLDRDTIKNKLTNLSGKLSTMNDSSLLTNEGGSGLYKSLHSLKMVSNCYTLEPSIIDDIFTVEITYDHGNTCSRR</sequence>
<gene>
    <name evidence="1" type="ORF">AOX56_21710</name>
</gene>
<dbReference type="Proteomes" id="UP000233526">
    <property type="component" value="Unassembled WGS sequence"/>
</dbReference>
<protein>
    <submittedName>
        <fullName evidence="1">Uncharacterized protein</fullName>
    </submittedName>
</protein>
<evidence type="ECO:0000313" key="2">
    <source>
        <dbReference type="Proteomes" id="UP000233526"/>
    </source>
</evidence>
<evidence type="ECO:0000313" key="1">
    <source>
        <dbReference type="EMBL" id="PKQ73210.1"/>
    </source>
</evidence>
<dbReference type="EMBL" id="LJZX01000065">
    <property type="protein sequence ID" value="PKQ73210.1"/>
    <property type="molecule type" value="Genomic_DNA"/>
</dbReference>
<comment type="caution">
    <text evidence="1">The sequence shown here is derived from an EMBL/GenBank/DDBJ whole genome shotgun (WGS) entry which is preliminary data.</text>
</comment>